<reference evidence="1" key="1">
    <citation type="submission" date="2024-05" db="EMBL/GenBank/DDBJ databases">
        <title>Whole-Genome Sequence of CFS9, a Potential Fish Probiotic Isolated from the Body Surface of Silurus asotus.</title>
        <authorList>
            <person name="Kojima M."/>
            <person name="Tobioka K."/>
            <person name="Yokota K."/>
            <person name="Nakatani H."/>
            <person name="Hori K."/>
            <person name="Tamaru Y."/>
            <person name="Okazaki F."/>
        </authorList>
    </citation>
    <scope>NUCLEOTIDE SEQUENCE</scope>
    <source>
        <strain evidence="1">CFS9</strain>
    </source>
</reference>
<evidence type="ECO:0000313" key="1">
    <source>
        <dbReference type="EMBL" id="BFM42707.1"/>
    </source>
</evidence>
<organism evidence="1">
    <name type="scientific">Flavobacterium sp. CFS9</name>
    <dbReference type="NCBI Taxonomy" id="3143118"/>
    <lineage>
        <taxon>Bacteria</taxon>
        <taxon>Pseudomonadati</taxon>
        <taxon>Bacteroidota</taxon>
        <taxon>Flavobacteriia</taxon>
        <taxon>Flavobacteriales</taxon>
        <taxon>Flavobacteriaceae</taxon>
        <taxon>Flavobacterium</taxon>
    </lineage>
</organism>
<dbReference type="RefSeq" id="WP_369617832.1">
    <property type="nucleotide sequence ID" value="NZ_AP031573.1"/>
</dbReference>
<dbReference type="EMBL" id="AP031573">
    <property type="protein sequence ID" value="BFM42707.1"/>
    <property type="molecule type" value="Genomic_DNA"/>
</dbReference>
<name>A0AAT9GZS4_9FLAO</name>
<accession>A0AAT9GZS4</accession>
<sequence length="48" mass="5714">MTPQQVKNKIADLEQWLRDNPNHLNRVTIESDLRNLRSKQVSKNKDKL</sequence>
<dbReference type="AlphaFoldDB" id="A0AAT9GZS4"/>
<protein>
    <submittedName>
        <fullName evidence="1">Uncharacterized protein</fullName>
    </submittedName>
</protein>
<proteinExistence type="predicted"/>
<gene>
    <name evidence="1" type="ORF">CFS9_13480</name>
</gene>